<comment type="caution">
    <text evidence="3">The sequence shown here is derived from an EMBL/GenBank/DDBJ whole genome shotgun (WGS) entry which is preliminary data.</text>
</comment>
<dbReference type="SUPFAM" id="SSF47598">
    <property type="entry name" value="Ribbon-helix-helix"/>
    <property type="match status" value="1"/>
</dbReference>
<comment type="similarity">
    <text evidence="2">Belongs to the TacA antitoxin family.</text>
</comment>
<dbReference type="InterPro" id="IPR014795">
    <property type="entry name" value="TacA_1-like"/>
</dbReference>
<dbReference type="Proteomes" id="UP000676565">
    <property type="component" value="Unassembled WGS sequence"/>
</dbReference>
<accession>A0ABS5C2L1</accession>
<name>A0ABS5C2L1_9BACT</name>
<proteinExistence type="inferred from homology"/>
<sequence length="94" mass="10151">MAKAHSKAASPLMVRLDEESKGVLTRAAELRGISVSDYVRQVTVAQARKEVTAAHEQTIAMTPDEQLAFWTALSTPVKLTAAQKALGKLMRGES</sequence>
<organism evidence="3 4">
    <name type="scientific">Gemmata palustris</name>
    <dbReference type="NCBI Taxonomy" id="2822762"/>
    <lineage>
        <taxon>Bacteria</taxon>
        <taxon>Pseudomonadati</taxon>
        <taxon>Planctomycetota</taxon>
        <taxon>Planctomycetia</taxon>
        <taxon>Gemmatales</taxon>
        <taxon>Gemmataceae</taxon>
        <taxon>Gemmata</taxon>
    </lineage>
</organism>
<keyword evidence="4" id="KW-1185">Reference proteome</keyword>
<reference evidence="3 4" key="1">
    <citation type="submission" date="2021-04" db="EMBL/GenBank/DDBJ databases">
        <authorList>
            <person name="Ivanova A."/>
        </authorList>
    </citation>
    <scope>NUCLEOTIDE SEQUENCE [LARGE SCALE GENOMIC DNA]</scope>
    <source>
        <strain evidence="3 4">G18</strain>
    </source>
</reference>
<dbReference type="Pfam" id="PF08681">
    <property type="entry name" value="TacA1"/>
    <property type="match status" value="1"/>
</dbReference>
<keyword evidence="1" id="KW-1277">Toxin-antitoxin system</keyword>
<evidence type="ECO:0000313" key="3">
    <source>
        <dbReference type="EMBL" id="MBP3959720.1"/>
    </source>
</evidence>
<dbReference type="RefSeq" id="WP_210660480.1">
    <property type="nucleotide sequence ID" value="NZ_JAGKQQ010000001.1"/>
</dbReference>
<evidence type="ECO:0000313" key="4">
    <source>
        <dbReference type="Proteomes" id="UP000676565"/>
    </source>
</evidence>
<evidence type="ECO:0000256" key="2">
    <source>
        <dbReference type="ARBA" id="ARBA00049988"/>
    </source>
</evidence>
<gene>
    <name evidence="3" type="ORF">J8F10_31115</name>
</gene>
<protein>
    <submittedName>
        <fullName evidence="3">DUF1778 domain-containing protein</fullName>
    </submittedName>
</protein>
<dbReference type="InterPro" id="IPR010985">
    <property type="entry name" value="Ribbon_hlx_hlx"/>
</dbReference>
<dbReference type="EMBL" id="JAGKQQ010000001">
    <property type="protein sequence ID" value="MBP3959720.1"/>
    <property type="molecule type" value="Genomic_DNA"/>
</dbReference>
<evidence type="ECO:0000256" key="1">
    <source>
        <dbReference type="ARBA" id="ARBA00022649"/>
    </source>
</evidence>
<dbReference type="Gene3D" id="1.20.5.780">
    <property type="entry name" value="Single helix bin"/>
    <property type="match status" value="1"/>
</dbReference>